<dbReference type="RefSeq" id="WP_035964967.1">
    <property type="nucleotide sequence ID" value="NZ_JROM01000045.1"/>
</dbReference>
<evidence type="ECO:0000313" key="4">
    <source>
        <dbReference type="EMBL" id="KHE73870.1"/>
    </source>
</evidence>
<keyword evidence="2" id="KW-0472">Membrane</keyword>
<keyword evidence="2" id="KW-1133">Transmembrane helix</keyword>
<dbReference type="eggNOG" id="COG0631">
    <property type="taxonomic scope" value="Bacteria"/>
</dbReference>
<evidence type="ECO:0000313" key="5">
    <source>
        <dbReference type="Proteomes" id="UP000030664"/>
    </source>
</evidence>
<protein>
    <submittedName>
        <fullName evidence="4">Serine/threonine protein phosphatase</fullName>
    </submittedName>
</protein>
<dbReference type="GO" id="GO:0004722">
    <property type="term" value="F:protein serine/threonine phosphatase activity"/>
    <property type="evidence" value="ECO:0007669"/>
    <property type="project" value="InterPro"/>
</dbReference>
<proteinExistence type="predicted"/>
<dbReference type="STRING" id="223184.AS25_10650"/>
<accession>A0A0B0DAS8</accession>
<feature type="compositionally biased region" description="Polar residues" evidence="1">
    <location>
        <begin position="302"/>
        <end position="312"/>
    </location>
</feature>
<organism evidence="4 5">
    <name type="scientific">Kocuria marina</name>
    <dbReference type="NCBI Taxonomy" id="223184"/>
    <lineage>
        <taxon>Bacteria</taxon>
        <taxon>Bacillati</taxon>
        <taxon>Actinomycetota</taxon>
        <taxon>Actinomycetes</taxon>
        <taxon>Micrococcales</taxon>
        <taxon>Micrococcaceae</taxon>
        <taxon>Kocuria</taxon>
    </lineage>
</organism>
<evidence type="ECO:0000256" key="1">
    <source>
        <dbReference type="SAM" id="MobiDB-lite"/>
    </source>
</evidence>
<dbReference type="InterPro" id="IPR036457">
    <property type="entry name" value="PPM-type-like_dom_sf"/>
</dbReference>
<feature type="region of interest" description="Disordered" evidence="1">
    <location>
        <begin position="464"/>
        <end position="530"/>
    </location>
</feature>
<dbReference type="InterPro" id="IPR015655">
    <property type="entry name" value="PP2C"/>
</dbReference>
<comment type="caution">
    <text evidence="4">The sequence shown here is derived from an EMBL/GenBank/DDBJ whole genome shotgun (WGS) entry which is preliminary data.</text>
</comment>
<feature type="region of interest" description="Disordered" evidence="1">
    <location>
        <begin position="244"/>
        <end position="314"/>
    </location>
</feature>
<dbReference type="AlphaFoldDB" id="A0A0B0DAS8"/>
<reference evidence="4 5" key="1">
    <citation type="submission" date="2014-09" db="EMBL/GenBank/DDBJ databases">
        <title>High-quality draft genome sequence of Kocuria marina SO9-6, an actinobacterium isolated from a copper mine.</title>
        <authorList>
            <person name="Castro D.B."/>
            <person name="Pereira L.B."/>
            <person name="Silva M.V."/>
            <person name="Silva B.P."/>
            <person name="Zanardi B.R."/>
            <person name="Carlos C."/>
            <person name="Belgini D.R."/>
            <person name="Limache E.G."/>
            <person name="Lacerda G.V."/>
            <person name="Nery M.B."/>
            <person name="Gomes M.B."/>
            <person name="Souza S."/>
            <person name="Silva T.M."/>
            <person name="Rodrigues V.D."/>
            <person name="Paulino L.C."/>
            <person name="Vicentini R."/>
            <person name="Ferraz L.F."/>
            <person name="Ottoboni L.M."/>
        </authorList>
    </citation>
    <scope>NUCLEOTIDE SEQUENCE [LARGE SCALE GENOMIC DNA]</scope>
    <source>
        <strain evidence="4 5">SO9-6</strain>
    </source>
</reference>
<evidence type="ECO:0000259" key="3">
    <source>
        <dbReference type="PROSITE" id="PS51746"/>
    </source>
</evidence>
<gene>
    <name evidence="4" type="ORF">AS25_10650</name>
</gene>
<dbReference type="Pfam" id="PF13672">
    <property type="entry name" value="PP2C_2"/>
    <property type="match status" value="1"/>
</dbReference>
<dbReference type="SUPFAM" id="SSF81606">
    <property type="entry name" value="PP2C-like"/>
    <property type="match status" value="1"/>
</dbReference>
<dbReference type="SMART" id="SM00331">
    <property type="entry name" value="PP2C_SIG"/>
    <property type="match status" value="1"/>
</dbReference>
<dbReference type="InterPro" id="IPR001932">
    <property type="entry name" value="PPM-type_phosphatase-like_dom"/>
</dbReference>
<dbReference type="CDD" id="cd00143">
    <property type="entry name" value="PP2Cc"/>
    <property type="match status" value="1"/>
</dbReference>
<feature type="transmembrane region" description="Helical" evidence="2">
    <location>
        <begin position="387"/>
        <end position="407"/>
    </location>
</feature>
<feature type="compositionally biased region" description="Low complexity" evidence="1">
    <location>
        <begin position="491"/>
        <end position="520"/>
    </location>
</feature>
<evidence type="ECO:0000256" key="2">
    <source>
        <dbReference type="SAM" id="Phobius"/>
    </source>
</evidence>
<dbReference type="Proteomes" id="UP000030664">
    <property type="component" value="Unassembled WGS sequence"/>
</dbReference>
<dbReference type="EMBL" id="JROM01000045">
    <property type="protein sequence ID" value="KHE73870.1"/>
    <property type="molecule type" value="Genomic_DNA"/>
</dbReference>
<dbReference type="PANTHER" id="PTHR47992">
    <property type="entry name" value="PROTEIN PHOSPHATASE"/>
    <property type="match status" value="1"/>
</dbReference>
<feature type="domain" description="PPM-type phosphatase" evidence="3">
    <location>
        <begin position="6"/>
        <end position="239"/>
    </location>
</feature>
<name>A0A0B0DAS8_9MICC</name>
<dbReference type="Gene3D" id="3.60.40.10">
    <property type="entry name" value="PPM-type phosphatase domain"/>
    <property type="match status" value="1"/>
</dbReference>
<sequence length="530" mass="56189">MPIAFRYAARSDVGRVRSKNDDSAYAGRYLAVVADGMGGHVGGDVASASAVIDLTHLDHAGYDGDAETVLADEIQNANQNLAKLVQSNPRLGGMGTTVTSLLIDGDVICVAHIGDSRAYRLSEAEGFEQVTTDHTFVQRLIDEGRLQPEEAETHPHKNVLMRVLGDVDASPELEVRTVRPAVGERWLLCSDGLNAVVNAQTIENVMRSTGDLNQIVNSLVELTLDRGAPDNVTVVVVQVDEIPQGSEAHPMTGESQGAVPDQSRTSDEQLMSESEVEHWDGPMDSPVAGGGTDYREPGYPHTPSQPTQSSASVLRRDLAERPHLLVGAAANATQTGRIPTVSDSAIQRRATMLATSTLDVTTDPAEVRSLLRRKGDDPARGTKRRRAAWIVGVVVLALALLLGGWGARAWTSSQYYVGEDRGHVAVFQGVSQSLGPISLSELSATTEIPVDSLSQYAQDRVRATIPAGSREEAEQIVADLESSRGPEPRPTGRVTVTTPTPNPSASASPSGSATPRTSPGASGTPGGENR</sequence>
<dbReference type="PROSITE" id="PS51746">
    <property type="entry name" value="PPM_2"/>
    <property type="match status" value="1"/>
</dbReference>
<dbReference type="SMART" id="SM00332">
    <property type="entry name" value="PP2Cc"/>
    <property type="match status" value="1"/>
</dbReference>
<keyword evidence="2" id="KW-0812">Transmembrane</keyword>